<keyword evidence="1" id="KW-0175">Coiled coil</keyword>
<reference evidence="4" key="1">
    <citation type="journal article" date="2014" name="Genome Announc.">
        <title>Draft genome sequence of the formaldehyde-resistant fungus Byssochlamys spectabilis No. 5 (anamorph Paecilomyces variotii No. 5) (NBRC109023).</title>
        <authorList>
            <person name="Oka T."/>
            <person name="Ekino K."/>
            <person name="Fukuda K."/>
            <person name="Nomura Y."/>
        </authorList>
    </citation>
    <scope>NUCLEOTIDE SEQUENCE [LARGE SCALE GENOMIC DNA]</scope>
    <source>
        <strain evidence="4">No. 5 / NBRC 109023</strain>
    </source>
</reference>
<evidence type="ECO:0000256" key="2">
    <source>
        <dbReference type="SAM" id="MobiDB-lite"/>
    </source>
</evidence>
<feature type="region of interest" description="Disordered" evidence="2">
    <location>
        <begin position="113"/>
        <end position="186"/>
    </location>
</feature>
<dbReference type="EMBL" id="BAUL01000285">
    <property type="protein sequence ID" value="GAD99217.1"/>
    <property type="molecule type" value="Genomic_DNA"/>
</dbReference>
<feature type="region of interest" description="Disordered" evidence="2">
    <location>
        <begin position="281"/>
        <end position="317"/>
    </location>
</feature>
<organism evidence="3 4">
    <name type="scientific">Byssochlamys spectabilis (strain No. 5 / NBRC 109023)</name>
    <name type="common">Paecilomyces variotii</name>
    <dbReference type="NCBI Taxonomy" id="1356009"/>
    <lineage>
        <taxon>Eukaryota</taxon>
        <taxon>Fungi</taxon>
        <taxon>Dikarya</taxon>
        <taxon>Ascomycota</taxon>
        <taxon>Pezizomycotina</taxon>
        <taxon>Eurotiomycetes</taxon>
        <taxon>Eurotiomycetidae</taxon>
        <taxon>Eurotiales</taxon>
        <taxon>Thermoascaceae</taxon>
        <taxon>Paecilomyces</taxon>
    </lineage>
</organism>
<dbReference type="Proteomes" id="UP000018001">
    <property type="component" value="Unassembled WGS sequence"/>
</dbReference>
<feature type="coiled-coil region" evidence="1">
    <location>
        <begin position="239"/>
        <end position="269"/>
    </location>
</feature>
<evidence type="ECO:0000313" key="3">
    <source>
        <dbReference type="EMBL" id="GAD99217.1"/>
    </source>
</evidence>
<gene>
    <name evidence="3" type="ORF">PVAR5_7927</name>
</gene>
<dbReference type="eggNOG" id="ENOG502TEDQ">
    <property type="taxonomic scope" value="Eukaryota"/>
</dbReference>
<dbReference type="HOGENOM" id="CLU_506207_0_0_1"/>
<accession>V5GE44</accession>
<feature type="region of interest" description="Disordered" evidence="2">
    <location>
        <begin position="217"/>
        <end position="238"/>
    </location>
</feature>
<evidence type="ECO:0000256" key="1">
    <source>
        <dbReference type="SAM" id="Coils"/>
    </source>
</evidence>
<comment type="caution">
    <text evidence="3">The sequence shown here is derived from an EMBL/GenBank/DDBJ whole genome shotgun (WGS) entry which is preliminary data.</text>
</comment>
<feature type="compositionally biased region" description="Polar residues" evidence="2">
    <location>
        <begin position="286"/>
        <end position="299"/>
    </location>
</feature>
<feature type="compositionally biased region" description="Low complexity" evidence="2">
    <location>
        <begin position="217"/>
        <end position="226"/>
    </location>
</feature>
<dbReference type="AlphaFoldDB" id="V5GE44"/>
<proteinExistence type="predicted"/>
<dbReference type="InParanoid" id="V5GE44"/>
<sequence>MFQQHNGGQGPSWHLNNQIGTFPTYYGPHYGSSASQSEEDPSFSAQSLPHLASWGWPFLFHNPLNWPTGTWSDPGCINFQPYHDFSGNGPVPNFPTDNLWNRQFRQVNDPAREWGQVPDLPQGQFGNPGRTVTGTVEEVDDDEETQDHRSDLVETSSISSTPDDETDRPRYRLDVLTPSSSRDGSDRTAYRLAGVFPQPIPDDCCCCCPMHYGRCRSCSGSRCPRPNESDAQGSRQADIDAMRDLSRELKEEATNVRHERESFQRLNEELRGILEKMESGLPRVAEQSSRPSNPTNETPSHSHEKGPENFSSRPASNYNYNYRDSHLRYYQLDTIAAEFRRYDHTWRSILNSRENTRHAIDGLTSGYANSIPWPTPDLRMSSLSKIVKWQNGYDLLSEFRQMGWRAYRILSPQIARDPFYLQAWNAFCFFVYAFNMIPYYDEGFPFLFLIDHRRTRTGNPVPASRERQRLLALRAQLLHERNTWNPRHFYLAGHRAVRFDGRRDEIAYAVRAVWEATTQALRACEISLDCMKDVRMWI</sequence>
<dbReference type="OrthoDB" id="10476196at2759"/>
<keyword evidence="4" id="KW-1185">Reference proteome</keyword>
<protein>
    <submittedName>
        <fullName evidence="3">Uncharacterized protein</fullName>
    </submittedName>
</protein>
<evidence type="ECO:0000313" key="4">
    <source>
        <dbReference type="Proteomes" id="UP000018001"/>
    </source>
</evidence>
<name>V5GE44_BYSSN</name>